<name>A0ABM1K8C3_GEKJA</name>
<dbReference type="Gene3D" id="2.40.50.140">
    <property type="entry name" value="Nucleic acid-binding proteins"/>
    <property type="match status" value="1"/>
</dbReference>
<reference evidence="2" key="1">
    <citation type="submission" date="2025-08" db="UniProtKB">
        <authorList>
            <consortium name="RefSeq"/>
        </authorList>
    </citation>
    <scope>IDENTIFICATION</scope>
</reference>
<keyword evidence="1" id="KW-1185">Reference proteome</keyword>
<dbReference type="Proteomes" id="UP000694871">
    <property type="component" value="Unplaced"/>
</dbReference>
<evidence type="ECO:0000313" key="2">
    <source>
        <dbReference type="RefSeq" id="XP_015269960.1"/>
    </source>
</evidence>
<dbReference type="Pfam" id="PF15490">
    <property type="entry name" value="Ten1_2"/>
    <property type="match status" value="1"/>
</dbReference>
<sequence>MMLPDAAKYHFPWEVNLASVSERKTLRTFGRLYSYDLVSSKAILAAQHSSIQHIWVCTKFVEPFQAQLGSVYIVLGETELGNGKEVVLKARVFTCVEGINLPLLEKAILEQRKYFQEREKQLEGKNS</sequence>
<dbReference type="RefSeq" id="XP_015269960.1">
    <property type="nucleotide sequence ID" value="XM_015414474.1"/>
</dbReference>
<organism evidence="1 2">
    <name type="scientific">Gekko japonicus</name>
    <name type="common">Schlegel's Japanese gecko</name>
    <dbReference type="NCBI Taxonomy" id="146911"/>
    <lineage>
        <taxon>Eukaryota</taxon>
        <taxon>Metazoa</taxon>
        <taxon>Chordata</taxon>
        <taxon>Craniata</taxon>
        <taxon>Vertebrata</taxon>
        <taxon>Euteleostomi</taxon>
        <taxon>Lepidosauria</taxon>
        <taxon>Squamata</taxon>
        <taxon>Bifurcata</taxon>
        <taxon>Gekkota</taxon>
        <taxon>Gekkonidae</taxon>
        <taxon>Gekkoninae</taxon>
        <taxon>Gekko</taxon>
    </lineage>
</organism>
<protein>
    <submittedName>
        <fullName evidence="2">CST complex subunit TEN1</fullName>
    </submittedName>
</protein>
<proteinExistence type="predicted"/>
<accession>A0ABM1K8C3</accession>
<gene>
    <name evidence="2" type="primary">TEN1</name>
</gene>
<dbReference type="PANTHER" id="PTHR33905:SF1">
    <property type="entry name" value="CST COMPLEX SUBUNIT TEN1"/>
    <property type="match status" value="1"/>
</dbReference>
<evidence type="ECO:0000313" key="1">
    <source>
        <dbReference type="Proteomes" id="UP000694871"/>
    </source>
</evidence>
<dbReference type="GeneID" id="107113184"/>
<dbReference type="InterPro" id="IPR012340">
    <property type="entry name" value="NA-bd_OB-fold"/>
</dbReference>
<dbReference type="PANTHER" id="PTHR33905">
    <property type="entry name" value="CST COMPLEX SUBUNIT TEN1"/>
    <property type="match status" value="1"/>
</dbReference>
<dbReference type="InterPro" id="IPR029146">
    <property type="entry name" value="Ten1_animal_plant"/>
</dbReference>